<accession>A0A8S4RMR6</accession>
<name>A0A8S4RMR6_9NEOP</name>
<dbReference type="Proteomes" id="UP000838756">
    <property type="component" value="Unassembled WGS sequence"/>
</dbReference>
<evidence type="ECO:0000313" key="2">
    <source>
        <dbReference type="Proteomes" id="UP000838756"/>
    </source>
</evidence>
<reference evidence="1" key="1">
    <citation type="submission" date="2022-03" db="EMBL/GenBank/DDBJ databases">
        <authorList>
            <person name="Lindestad O."/>
        </authorList>
    </citation>
    <scope>NUCLEOTIDE SEQUENCE</scope>
</reference>
<dbReference type="EMBL" id="CAKXAJ010025302">
    <property type="protein sequence ID" value="CAH2237892.1"/>
    <property type="molecule type" value="Genomic_DNA"/>
</dbReference>
<organism evidence="1 2">
    <name type="scientific">Pararge aegeria aegeria</name>
    <dbReference type="NCBI Taxonomy" id="348720"/>
    <lineage>
        <taxon>Eukaryota</taxon>
        <taxon>Metazoa</taxon>
        <taxon>Ecdysozoa</taxon>
        <taxon>Arthropoda</taxon>
        <taxon>Hexapoda</taxon>
        <taxon>Insecta</taxon>
        <taxon>Pterygota</taxon>
        <taxon>Neoptera</taxon>
        <taxon>Endopterygota</taxon>
        <taxon>Lepidoptera</taxon>
        <taxon>Glossata</taxon>
        <taxon>Ditrysia</taxon>
        <taxon>Papilionoidea</taxon>
        <taxon>Nymphalidae</taxon>
        <taxon>Satyrinae</taxon>
        <taxon>Satyrini</taxon>
        <taxon>Parargina</taxon>
        <taxon>Pararge</taxon>
    </lineage>
</organism>
<protein>
    <submittedName>
        <fullName evidence="1">Jg16695 protein</fullName>
    </submittedName>
</protein>
<keyword evidence="2" id="KW-1185">Reference proteome</keyword>
<dbReference type="AlphaFoldDB" id="A0A8S4RMR6"/>
<comment type="caution">
    <text evidence="1">The sequence shown here is derived from an EMBL/GenBank/DDBJ whole genome shotgun (WGS) entry which is preliminary data.</text>
</comment>
<sequence>MLKEKIASPRSPAGVEARTMVSVLTRVEDYLHSEIKRGMIKERRERGPTAPGQGVGTWGGGCAGWKWEEGARYANNGEIMYRLQ</sequence>
<evidence type="ECO:0000313" key="1">
    <source>
        <dbReference type="EMBL" id="CAH2237892.1"/>
    </source>
</evidence>
<gene>
    <name evidence="1" type="primary">jg16695</name>
    <name evidence="1" type="ORF">PAEG_LOCUS15056</name>
</gene>
<proteinExistence type="predicted"/>
<dbReference type="OrthoDB" id="7417433at2759"/>